<name>A0A918RKC6_9ACTN</name>
<dbReference type="Proteomes" id="UP000634660">
    <property type="component" value="Unassembled WGS sequence"/>
</dbReference>
<gene>
    <name evidence="1" type="ORF">GCM10010371_69520</name>
</gene>
<proteinExistence type="predicted"/>
<comment type="caution">
    <text evidence="1">The sequence shown here is derived from an EMBL/GenBank/DDBJ whole genome shotgun (WGS) entry which is preliminary data.</text>
</comment>
<accession>A0A918RKC6</accession>
<protein>
    <submittedName>
        <fullName evidence="1">Uncharacterized protein</fullName>
    </submittedName>
</protein>
<organism evidence="1 2">
    <name type="scientific">Streptomyces subrutilus</name>
    <dbReference type="NCBI Taxonomy" id="36818"/>
    <lineage>
        <taxon>Bacteria</taxon>
        <taxon>Bacillati</taxon>
        <taxon>Actinomycetota</taxon>
        <taxon>Actinomycetes</taxon>
        <taxon>Kitasatosporales</taxon>
        <taxon>Streptomycetaceae</taxon>
        <taxon>Streptomyces</taxon>
    </lineage>
</organism>
<reference evidence="1" key="2">
    <citation type="submission" date="2020-09" db="EMBL/GenBank/DDBJ databases">
        <authorList>
            <person name="Sun Q."/>
            <person name="Ohkuma M."/>
        </authorList>
    </citation>
    <scope>NUCLEOTIDE SEQUENCE</scope>
    <source>
        <strain evidence="1">JCM 4834</strain>
    </source>
</reference>
<dbReference type="EMBL" id="BMVX01000062">
    <property type="protein sequence ID" value="GHA00414.1"/>
    <property type="molecule type" value="Genomic_DNA"/>
</dbReference>
<evidence type="ECO:0000313" key="2">
    <source>
        <dbReference type="Proteomes" id="UP000634660"/>
    </source>
</evidence>
<evidence type="ECO:0000313" key="1">
    <source>
        <dbReference type="EMBL" id="GHA00414.1"/>
    </source>
</evidence>
<reference evidence="1" key="1">
    <citation type="journal article" date="2014" name="Int. J. Syst. Evol. Microbiol.">
        <title>Complete genome sequence of Corynebacterium casei LMG S-19264T (=DSM 44701T), isolated from a smear-ripened cheese.</title>
        <authorList>
            <consortium name="US DOE Joint Genome Institute (JGI-PGF)"/>
            <person name="Walter F."/>
            <person name="Albersmeier A."/>
            <person name="Kalinowski J."/>
            <person name="Ruckert C."/>
        </authorList>
    </citation>
    <scope>NUCLEOTIDE SEQUENCE</scope>
    <source>
        <strain evidence="1">JCM 4834</strain>
    </source>
</reference>
<dbReference type="AlphaFoldDB" id="A0A918RKC6"/>
<sequence>MLERGEAGDVLVQDVVLALVGGQGAQLLDGGVHVAGGPRHRGVEDQAERAELVLSEPVQHGP</sequence>